<proteinExistence type="predicted"/>
<evidence type="ECO:0000313" key="2">
    <source>
        <dbReference type="EMBL" id="KAJ0406853.1"/>
    </source>
</evidence>
<evidence type="ECO:0000256" key="1">
    <source>
        <dbReference type="SAM" id="MobiDB-lite"/>
    </source>
</evidence>
<gene>
    <name evidence="2" type="ORF">P43SY_008875</name>
</gene>
<sequence>MDRSTGEAAAQGVEIGQGSDADETRATWRAWLGKKVVQLQHGVDANLSLVRVGCLVLMVGSAAAAVRFSGLRQLHQFKHVDDIPSHFFLRQKTIRVRMVRQSERDPSVFYVYHTPFLRRLLLQDTLPRVGVAGGVQPLIAVRAFGIRVDEGAQEWLWSNVVSLHRPLKLTLLHRLEGVVDGEETVATCFMKIQKLPFDRDLAQELVSRGLAESIPETLSKYDTER</sequence>
<comment type="caution">
    <text evidence="2">The sequence shown here is derived from an EMBL/GenBank/DDBJ whole genome shotgun (WGS) entry which is preliminary data.</text>
</comment>
<dbReference type="AlphaFoldDB" id="A0AAD5LMU9"/>
<dbReference type="PANTHER" id="PTHR28434">
    <property type="entry name" value="PROTEIN C3ORF33"/>
    <property type="match status" value="1"/>
</dbReference>
<dbReference type="InterPro" id="IPR042421">
    <property type="entry name" value="C3orf33-like"/>
</dbReference>
<protein>
    <submittedName>
        <fullName evidence="2">Uncharacterized protein</fullName>
    </submittedName>
</protein>
<feature type="region of interest" description="Disordered" evidence="1">
    <location>
        <begin position="1"/>
        <end position="20"/>
    </location>
</feature>
<evidence type="ECO:0000313" key="3">
    <source>
        <dbReference type="Proteomes" id="UP001209570"/>
    </source>
</evidence>
<reference evidence="2" key="1">
    <citation type="submission" date="2021-12" db="EMBL/GenBank/DDBJ databases">
        <title>Prjna785345.</title>
        <authorList>
            <person name="Rujirawat T."/>
            <person name="Krajaejun T."/>
        </authorList>
    </citation>
    <scope>NUCLEOTIDE SEQUENCE</scope>
    <source>
        <strain evidence="2">Pi057C3</strain>
    </source>
</reference>
<accession>A0AAD5LMU9</accession>
<dbReference type="Proteomes" id="UP001209570">
    <property type="component" value="Unassembled WGS sequence"/>
</dbReference>
<dbReference type="EMBL" id="JAKCXM010000028">
    <property type="protein sequence ID" value="KAJ0406853.1"/>
    <property type="molecule type" value="Genomic_DNA"/>
</dbReference>
<organism evidence="2 3">
    <name type="scientific">Pythium insidiosum</name>
    <name type="common">Pythiosis disease agent</name>
    <dbReference type="NCBI Taxonomy" id="114742"/>
    <lineage>
        <taxon>Eukaryota</taxon>
        <taxon>Sar</taxon>
        <taxon>Stramenopiles</taxon>
        <taxon>Oomycota</taxon>
        <taxon>Peronosporomycetes</taxon>
        <taxon>Pythiales</taxon>
        <taxon>Pythiaceae</taxon>
        <taxon>Pythium</taxon>
    </lineage>
</organism>
<dbReference type="PANTHER" id="PTHR28434:SF1">
    <property type="entry name" value="PROTEIN C3ORF33"/>
    <property type="match status" value="1"/>
</dbReference>
<keyword evidence="3" id="KW-1185">Reference proteome</keyword>
<name>A0AAD5LMU9_PYTIN</name>